<name>B9KH43_ANAMF</name>
<keyword evidence="4" id="KW-1185">Reference proteome</keyword>
<dbReference type="HOGENOM" id="CLU_684501_0_0_5"/>
<keyword evidence="1" id="KW-0472">Membrane</keyword>
<dbReference type="KEGG" id="amf:AMF_922"/>
<organism evidence="3 4">
    <name type="scientific">Anaplasma marginale (strain Florida)</name>
    <dbReference type="NCBI Taxonomy" id="320483"/>
    <lineage>
        <taxon>Bacteria</taxon>
        <taxon>Pseudomonadati</taxon>
        <taxon>Pseudomonadota</taxon>
        <taxon>Alphaproteobacteria</taxon>
        <taxon>Rickettsiales</taxon>
        <taxon>Anaplasmataceae</taxon>
        <taxon>Anaplasma</taxon>
    </lineage>
</organism>
<proteinExistence type="predicted"/>
<evidence type="ECO:0000313" key="3">
    <source>
        <dbReference type="EMBL" id="ACM49747.1"/>
    </source>
</evidence>
<dbReference type="Proteomes" id="UP000007307">
    <property type="component" value="Chromosome"/>
</dbReference>
<dbReference type="Pfam" id="PF01617">
    <property type="entry name" value="Surface_Ag_2"/>
    <property type="match status" value="1"/>
</dbReference>
<feature type="transmembrane region" description="Helical" evidence="1">
    <location>
        <begin position="21"/>
        <end position="42"/>
    </location>
</feature>
<dbReference type="InterPro" id="IPR002566">
    <property type="entry name" value="Msp4_OMP-like"/>
</dbReference>
<dbReference type="STRING" id="320483.AMF_922"/>
<gene>
    <name evidence="3" type="primary">omp10</name>
    <name evidence="3" type="ordered locus">AMF_922</name>
</gene>
<evidence type="ECO:0000259" key="2">
    <source>
        <dbReference type="Pfam" id="PF01617"/>
    </source>
</evidence>
<sequence length="422" mass="44916">MRVARVSFGLLRCDGFFKLGGVVLRSLVGATLAVLLPAVFLYGTGSSAAEAFGPYVSFGYTPAWGGVRNLYVGIPGETWYVLPYKKDVSGDEVLSWSSFDWWGKNGGAPGDDPIKFKRISPYGVTGAVGYALGDTRIELGVIGQEFSVSEVSGRHWKQGNSLFLLLGKRSADLVRWLRPYISTNAGDGKSVEEGKRLNNLLLALRRGLNGLSESGRKAEAASAKMLLNYVGSATMPGRNWSSKPDVVERLHTMLGQALPKVWPYLSYSDKDEARRALGEYGDSGVVAISAVELTAVTVVGCRDLALSNLFTAAATRNLDAYGCAGMGVSFVRGAGKNVAEFGAELKLGVSYKLSRAASVFVGGVLHRTANYDFNLPVIPMGADSGSVAAAGGHADYARNEEARISFGVLNLAGEVGLRFILT</sequence>
<keyword evidence="1" id="KW-1133">Transmembrane helix</keyword>
<evidence type="ECO:0000256" key="1">
    <source>
        <dbReference type="SAM" id="Phobius"/>
    </source>
</evidence>
<protein>
    <submittedName>
        <fullName evidence="3">Outer membrane protein 10</fullName>
    </submittedName>
</protein>
<keyword evidence="1" id="KW-0812">Transmembrane</keyword>
<feature type="domain" description="Msp4/OMP-like" evidence="2">
    <location>
        <begin position="54"/>
        <end position="420"/>
    </location>
</feature>
<dbReference type="AlphaFoldDB" id="B9KH43"/>
<accession>B9KH43</accession>
<reference evidence="3 4" key="1">
    <citation type="journal article" date="2009" name="BMC Genomics">
        <title>Conservation in the face of diversity: multistrain analysis of an intracellular bacterium.</title>
        <authorList>
            <person name="Dark M.J."/>
            <person name="Herndon D.R."/>
            <person name="Kappmeyer L.S."/>
            <person name="Gonzales M.P."/>
            <person name="Nordeen E."/>
            <person name="Palmer G.H."/>
            <person name="Knowles D.P. Jr."/>
            <person name="Brayton K.A."/>
        </authorList>
    </citation>
    <scope>NUCLEOTIDE SEQUENCE [LARGE SCALE GENOMIC DNA]</scope>
    <source>
        <strain evidence="3 4">Florida</strain>
    </source>
</reference>
<evidence type="ECO:0000313" key="4">
    <source>
        <dbReference type="Proteomes" id="UP000007307"/>
    </source>
</evidence>
<dbReference type="EMBL" id="CP001079">
    <property type="protein sequence ID" value="ACM49747.1"/>
    <property type="molecule type" value="Genomic_DNA"/>
</dbReference>